<reference evidence="3" key="2">
    <citation type="submission" date="2023-04" db="EMBL/GenBank/DDBJ databases">
        <authorList>
            <person name="Sun J.-Q."/>
        </authorList>
    </citation>
    <scope>NUCLEOTIDE SEQUENCE</scope>
    <source>
        <strain evidence="3">CC-YY355</strain>
    </source>
</reference>
<feature type="signal peptide" evidence="2">
    <location>
        <begin position="1"/>
        <end position="22"/>
    </location>
</feature>
<evidence type="ECO:0000256" key="1">
    <source>
        <dbReference type="SAM" id="MobiDB-lite"/>
    </source>
</evidence>
<keyword evidence="4" id="KW-1185">Reference proteome</keyword>
<gene>
    <name evidence="3" type="ORF">QF205_09675</name>
</gene>
<feature type="chain" id="PRO_5046272247" description="DUF4124 domain-containing protein" evidence="2">
    <location>
        <begin position="23"/>
        <end position="211"/>
    </location>
</feature>
<evidence type="ECO:0000256" key="2">
    <source>
        <dbReference type="SAM" id="SignalP"/>
    </source>
</evidence>
<keyword evidence="2" id="KW-0732">Signal</keyword>
<feature type="compositionally biased region" description="Basic and acidic residues" evidence="1">
    <location>
        <begin position="146"/>
        <end position="155"/>
    </location>
</feature>
<reference evidence="3" key="1">
    <citation type="journal article" date="2007" name="Int. J. Syst. Evol. Microbiol.">
        <title>Luteimonas composti sp. nov., a moderately thermophilic bacterium isolated from food waste.</title>
        <authorList>
            <person name="Young C.C."/>
            <person name="Kampfer P."/>
            <person name="Chen W.M."/>
            <person name="Yen W.S."/>
            <person name="Arun A.B."/>
            <person name="Lai W.A."/>
            <person name="Shen F.T."/>
            <person name="Rekha P.D."/>
            <person name="Lin K.Y."/>
            <person name="Chou J.H."/>
        </authorList>
    </citation>
    <scope>NUCLEOTIDE SEQUENCE</scope>
    <source>
        <strain evidence="3">CC-YY355</strain>
    </source>
</reference>
<organism evidence="3 4">
    <name type="scientific">Luteimonas composti</name>
    <dbReference type="NCBI Taxonomy" id="398257"/>
    <lineage>
        <taxon>Bacteria</taxon>
        <taxon>Pseudomonadati</taxon>
        <taxon>Pseudomonadota</taxon>
        <taxon>Gammaproteobacteria</taxon>
        <taxon>Lysobacterales</taxon>
        <taxon>Lysobacteraceae</taxon>
        <taxon>Luteimonas</taxon>
    </lineage>
</organism>
<dbReference type="RefSeq" id="WP_280942535.1">
    <property type="nucleotide sequence ID" value="NZ_JARYGX010000019.1"/>
</dbReference>
<feature type="region of interest" description="Disordered" evidence="1">
    <location>
        <begin position="131"/>
        <end position="158"/>
    </location>
</feature>
<dbReference type="Proteomes" id="UP001160550">
    <property type="component" value="Unassembled WGS sequence"/>
</dbReference>
<accession>A0ABT6MRT7</accession>
<dbReference type="EMBL" id="JARYGX010000019">
    <property type="protein sequence ID" value="MDH7453332.1"/>
    <property type="molecule type" value="Genomic_DNA"/>
</dbReference>
<protein>
    <recommendedName>
        <fullName evidence="5">DUF4124 domain-containing protein</fullName>
    </recommendedName>
</protein>
<evidence type="ECO:0000313" key="4">
    <source>
        <dbReference type="Proteomes" id="UP001160550"/>
    </source>
</evidence>
<sequence length="211" mass="22918">MRSVLLACCILLSLPPAGEAQAQIRRCVTEDGGHVYTDRQCKDLGASERAPRQSMVQQGGRLIRRDCSRNLQDLVHELTAAIDNRDVNRLAGIYHWPGTSTRSANAIMGRLDGIVNRPLVGILPVQPAPPTMPVAASRSTLSWRTPGRDPAHAGAEDDALPPAVLAAAGQASSARRPPTALVVEQSVNDRITPLQTLFSLRRHLDCWWLSL</sequence>
<name>A0ABT6MRT7_9GAMM</name>
<evidence type="ECO:0000313" key="3">
    <source>
        <dbReference type="EMBL" id="MDH7453332.1"/>
    </source>
</evidence>
<proteinExistence type="predicted"/>
<comment type="caution">
    <text evidence="3">The sequence shown here is derived from an EMBL/GenBank/DDBJ whole genome shotgun (WGS) entry which is preliminary data.</text>
</comment>
<evidence type="ECO:0008006" key="5">
    <source>
        <dbReference type="Google" id="ProtNLM"/>
    </source>
</evidence>